<dbReference type="PRINTS" id="PR00338">
    <property type="entry name" value="NUSGTNSCPFCT"/>
</dbReference>
<sequence length="289" mass="31303">MSDELNLENLDAVLPDDNNDAAAEAPVESAAVEDSEASAEAVEAAAPATEESADKAPAQSTSDAPLALDDDETEINESEQAEETDAGQQAVDEFSKSLRTLDGKWYVLHTYSGYEKRVKTNIESRVASFGMEDQIFQVEVPMEEVEKHTEKGKKVITRVRVPGYVLIRMWPDENARRIVRETEGVTGFVGPTKDPAPLSRKEVVAMMAPMIASEALKKAGDKPAAAKKRTVEVSYAVGDQVTVTDGPFATMAAVVSDVEPTTQKLTVLVSIFGRDTPVELGFNQVQKLN</sequence>
<keyword evidence="4 5" id="KW-0804">Transcription</keyword>
<dbReference type="EMBL" id="JAAIIG010000005">
    <property type="protein sequence ID" value="NMM98508.1"/>
    <property type="molecule type" value="Genomic_DNA"/>
</dbReference>
<protein>
    <recommendedName>
        <fullName evidence="5 6">Transcription termination/antitermination protein NusG</fullName>
    </recommendedName>
</protein>
<dbReference type="GO" id="GO:0005829">
    <property type="term" value="C:cytosol"/>
    <property type="evidence" value="ECO:0007669"/>
    <property type="project" value="TreeGrafter"/>
</dbReference>
<dbReference type="InterPro" id="IPR036735">
    <property type="entry name" value="NGN_dom_sf"/>
</dbReference>
<dbReference type="SMART" id="SM00738">
    <property type="entry name" value="NGN"/>
    <property type="match status" value="1"/>
</dbReference>
<dbReference type="GO" id="GO:0006354">
    <property type="term" value="P:DNA-templated transcription elongation"/>
    <property type="evidence" value="ECO:0007669"/>
    <property type="project" value="UniProtKB-UniRule"/>
</dbReference>
<dbReference type="InterPro" id="IPR014722">
    <property type="entry name" value="Rib_uL2_dom2"/>
</dbReference>
<dbReference type="PROSITE" id="PS01014">
    <property type="entry name" value="NUSG"/>
    <property type="match status" value="1"/>
</dbReference>
<evidence type="ECO:0000256" key="3">
    <source>
        <dbReference type="ARBA" id="ARBA00023015"/>
    </source>
</evidence>
<dbReference type="Proteomes" id="UP000543419">
    <property type="component" value="Unassembled WGS sequence"/>
</dbReference>
<evidence type="ECO:0000313" key="10">
    <source>
        <dbReference type="EMBL" id="NMM98508.1"/>
    </source>
</evidence>
<evidence type="ECO:0000259" key="9">
    <source>
        <dbReference type="SMART" id="SM00738"/>
    </source>
</evidence>
<dbReference type="FunFam" id="2.30.30.30:FF:000002">
    <property type="entry name" value="Transcription termination/antitermination factor NusG"/>
    <property type="match status" value="1"/>
</dbReference>
<feature type="compositionally biased region" description="Low complexity" evidence="8">
    <location>
        <begin position="38"/>
        <end position="50"/>
    </location>
</feature>
<dbReference type="InterPro" id="IPR008991">
    <property type="entry name" value="Translation_prot_SH3-like_sf"/>
</dbReference>
<gene>
    <name evidence="5" type="primary">nusG</name>
    <name evidence="10" type="ORF">G1C97_1460</name>
</gene>
<proteinExistence type="inferred from homology"/>
<accession>A0A7Y0HXA3</accession>
<dbReference type="InterPro" id="IPR047050">
    <property type="entry name" value="NGN"/>
</dbReference>
<keyword evidence="3 5" id="KW-0805">Transcription regulation</keyword>
<evidence type="ECO:0000313" key="11">
    <source>
        <dbReference type="Proteomes" id="UP000543419"/>
    </source>
</evidence>
<keyword evidence="1 5" id="KW-0806">Transcription termination</keyword>
<dbReference type="Gene3D" id="3.30.70.940">
    <property type="entry name" value="NusG, N-terminal domain"/>
    <property type="match status" value="1"/>
</dbReference>
<comment type="caution">
    <text evidence="10">The sequence shown here is derived from an EMBL/GenBank/DDBJ whole genome shotgun (WGS) entry which is preliminary data.</text>
</comment>
<dbReference type="CDD" id="cd09891">
    <property type="entry name" value="NGN_Bact_1"/>
    <property type="match status" value="1"/>
</dbReference>
<evidence type="ECO:0000256" key="5">
    <source>
        <dbReference type="HAMAP-Rule" id="MF_00948"/>
    </source>
</evidence>
<dbReference type="PANTHER" id="PTHR30265">
    <property type="entry name" value="RHO-INTERACTING TRANSCRIPTION TERMINATION FACTOR NUSG"/>
    <property type="match status" value="1"/>
</dbReference>
<evidence type="ECO:0000256" key="7">
    <source>
        <dbReference type="RuleBase" id="RU000538"/>
    </source>
</evidence>
<feature type="domain" description="NusG-like N-terminal" evidence="9">
    <location>
        <begin position="102"/>
        <end position="210"/>
    </location>
</feature>
<dbReference type="AlphaFoldDB" id="A0A7Y0HXA3"/>
<evidence type="ECO:0000256" key="4">
    <source>
        <dbReference type="ARBA" id="ARBA00023163"/>
    </source>
</evidence>
<keyword evidence="2 5" id="KW-0889">Transcription antitermination</keyword>
<dbReference type="RefSeq" id="WP_169241208.1">
    <property type="nucleotide sequence ID" value="NZ_JAAIIG010000005.1"/>
</dbReference>
<comment type="function">
    <text evidence="5 7">Participates in transcription elongation, termination and antitermination.</text>
</comment>
<dbReference type="InterPro" id="IPR006645">
    <property type="entry name" value="NGN-like_dom"/>
</dbReference>
<dbReference type="CDD" id="cd06091">
    <property type="entry name" value="KOW_NusG"/>
    <property type="match status" value="1"/>
</dbReference>
<dbReference type="PANTHER" id="PTHR30265:SF2">
    <property type="entry name" value="TRANSCRIPTION TERMINATION_ANTITERMINATION PROTEIN NUSG"/>
    <property type="match status" value="1"/>
</dbReference>
<dbReference type="GO" id="GO:0006353">
    <property type="term" value="P:DNA-templated transcription termination"/>
    <property type="evidence" value="ECO:0007669"/>
    <property type="project" value="UniProtKB-UniRule"/>
</dbReference>
<dbReference type="GO" id="GO:0032784">
    <property type="term" value="P:regulation of DNA-templated transcription elongation"/>
    <property type="evidence" value="ECO:0007669"/>
    <property type="project" value="InterPro"/>
</dbReference>
<evidence type="ECO:0000256" key="2">
    <source>
        <dbReference type="ARBA" id="ARBA00022814"/>
    </source>
</evidence>
<dbReference type="InterPro" id="IPR001062">
    <property type="entry name" value="Transcrpt_antiterm_NusG"/>
</dbReference>
<keyword evidence="11" id="KW-1185">Reference proteome</keyword>
<evidence type="ECO:0000256" key="1">
    <source>
        <dbReference type="ARBA" id="ARBA00022472"/>
    </source>
</evidence>
<feature type="compositionally biased region" description="Acidic residues" evidence="8">
    <location>
        <begin position="68"/>
        <end position="85"/>
    </location>
</feature>
<dbReference type="SUPFAM" id="SSF50104">
    <property type="entry name" value="Translation proteins SH3-like domain"/>
    <property type="match status" value="1"/>
</dbReference>
<dbReference type="SUPFAM" id="SSF82679">
    <property type="entry name" value="N-utilization substance G protein NusG, N-terminal domain"/>
    <property type="match status" value="1"/>
</dbReference>
<dbReference type="GO" id="GO:0031564">
    <property type="term" value="P:transcription antitermination"/>
    <property type="evidence" value="ECO:0007669"/>
    <property type="project" value="UniProtKB-UniRule"/>
</dbReference>
<dbReference type="InterPro" id="IPR043425">
    <property type="entry name" value="NusG-like"/>
</dbReference>
<name>A0A7Y0HXA3_9BIFI</name>
<evidence type="ECO:0000256" key="8">
    <source>
        <dbReference type="SAM" id="MobiDB-lite"/>
    </source>
</evidence>
<comment type="similarity">
    <text evidence="5 7">Belongs to the NusG family.</text>
</comment>
<dbReference type="Pfam" id="PF02357">
    <property type="entry name" value="NusG"/>
    <property type="match status" value="1"/>
</dbReference>
<dbReference type="HAMAP" id="MF_00948">
    <property type="entry name" value="NusG"/>
    <property type="match status" value="1"/>
</dbReference>
<feature type="region of interest" description="Disordered" evidence="8">
    <location>
        <begin position="1"/>
        <end position="90"/>
    </location>
</feature>
<organism evidence="10 11">
    <name type="scientific">Bifidobacterium olomucense</name>
    <dbReference type="NCBI Taxonomy" id="2675324"/>
    <lineage>
        <taxon>Bacteria</taxon>
        <taxon>Bacillati</taxon>
        <taxon>Actinomycetota</taxon>
        <taxon>Actinomycetes</taxon>
        <taxon>Bifidobacteriales</taxon>
        <taxon>Bifidobacteriaceae</taxon>
        <taxon>Bifidobacterium</taxon>
    </lineage>
</organism>
<evidence type="ECO:0000256" key="6">
    <source>
        <dbReference type="NCBIfam" id="TIGR00922"/>
    </source>
</evidence>
<reference evidence="10 11" key="1">
    <citation type="submission" date="2020-02" db="EMBL/GenBank/DDBJ databases">
        <title>Characterization of phylogenetic diversity of novel bifidobacterial species isolated in Czech ZOOs.</title>
        <authorList>
            <person name="Lugli G.A."/>
            <person name="Vera N.B."/>
            <person name="Ventura M."/>
        </authorList>
    </citation>
    <scope>NUCLEOTIDE SEQUENCE [LARGE SCALE GENOMIC DNA]</scope>
    <source>
        <strain evidence="10 11">DSM 109959</strain>
    </source>
</reference>
<dbReference type="Gene3D" id="2.30.30.30">
    <property type="match status" value="1"/>
</dbReference>
<dbReference type="NCBIfam" id="TIGR00922">
    <property type="entry name" value="nusG"/>
    <property type="match status" value="1"/>
</dbReference>
<feature type="compositionally biased region" description="Low complexity" evidence="8">
    <location>
        <begin position="20"/>
        <end position="30"/>
    </location>
</feature>
<dbReference type="InterPro" id="IPR015869">
    <property type="entry name" value="Transcrpt_antiterm_NusG_bac_CS"/>
</dbReference>